<name>A0ABP7MEB1_9GAMM</name>
<evidence type="ECO:0000313" key="4">
    <source>
        <dbReference type="EMBL" id="GAA3918796.1"/>
    </source>
</evidence>
<proteinExistence type="predicted"/>
<dbReference type="PANTHER" id="PTHR21621:SF0">
    <property type="entry name" value="BETA-CITRYLGLUTAMATE SYNTHASE B-RELATED"/>
    <property type="match status" value="1"/>
</dbReference>
<dbReference type="PROSITE" id="PS50975">
    <property type="entry name" value="ATP_GRASP"/>
    <property type="match status" value="1"/>
</dbReference>
<dbReference type="SUPFAM" id="SSF56059">
    <property type="entry name" value="Glutathione synthetase ATP-binding domain-like"/>
    <property type="match status" value="1"/>
</dbReference>
<keyword evidence="5" id="KW-1185">Reference proteome</keyword>
<reference evidence="5" key="1">
    <citation type="journal article" date="2019" name="Int. J. Syst. Evol. Microbiol.">
        <title>The Global Catalogue of Microorganisms (GCM) 10K type strain sequencing project: providing services to taxonomists for standard genome sequencing and annotation.</title>
        <authorList>
            <consortium name="The Broad Institute Genomics Platform"/>
            <consortium name="The Broad Institute Genome Sequencing Center for Infectious Disease"/>
            <person name="Wu L."/>
            <person name="Ma J."/>
        </authorList>
    </citation>
    <scope>NUCLEOTIDE SEQUENCE [LARGE SCALE GENOMIC DNA]</scope>
    <source>
        <strain evidence="5">JCM 17551</strain>
    </source>
</reference>
<dbReference type="Proteomes" id="UP001501565">
    <property type="component" value="Unassembled WGS sequence"/>
</dbReference>
<protein>
    <recommendedName>
        <fullName evidence="3">ATP-grasp domain-containing protein</fullName>
    </recommendedName>
</protein>
<evidence type="ECO:0000259" key="3">
    <source>
        <dbReference type="PROSITE" id="PS50975"/>
    </source>
</evidence>
<feature type="domain" description="ATP-grasp" evidence="3">
    <location>
        <begin position="39"/>
        <end position="293"/>
    </location>
</feature>
<accession>A0ABP7MEB1</accession>
<evidence type="ECO:0000313" key="5">
    <source>
        <dbReference type="Proteomes" id="UP001501565"/>
    </source>
</evidence>
<dbReference type="Gene3D" id="3.30.470.20">
    <property type="entry name" value="ATP-grasp fold, B domain"/>
    <property type="match status" value="2"/>
</dbReference>
<keyword evidence="2" id="KW-0547">Nucleotide-binding</keyword>
<evidence type="ECO:0000256" key="2">
    <source>
        <dbReference type="PROSITE-ProRule" id="PRU00409"/>
    </source>
</evidence>
<keyword evidence="2" id="KW-0067">ATP-binding</keyword>
<dbReference type="RefSeq" id="WP_344796607.1">
    <property type="nucleotide sequence ID" value="NZ_BAABBN010000004.1"/>
</dbReference>
<dbReference type="InterPro" id="IPR011761">
    <property type="entry name" value="ATP-grasp"/>
</dbReference>
<sequence length="302" mass="34666">MLAIKKTIYAWISKQFMDGCSSYNSLEVRKGCRSKEQARAVFEKGNVPHAKGMIFLNPFKAHRFAKQHGFPLVIKPNVSGFSRGSHFPINSYAELWKAIFLAKLWWPTTVVEQYLKGHNYRVVVVKGEIMSVIERFSPFVEGDGQHTISELIDIENQVRKDMNLFPVIHPLSKGSVTQKFLKKKNYTLGTVPDNGEVVTLFYRISLAPGGVVKIIKKDALPVENKQLFQDVLEMFDANILGIDVILEKGIEHSYKDQKCIFLEVNSRPYLKMHDYPRYGEKEDLSPYFEKLEQLDISQADIF</sequence>
<keyword evidence="1" id="KW-0464">Manganese</keyword>
<gene>
    <name evidence="4" type="ORF">GCM10022277_12600</name>
</gene>
<dbReference type="EMBL" id="BAABBN010000004">
    <property type="protein sequence ID" value="GAA3918796.1"/>
    <property type="molecule type" value="Genomic_DNA"/>
</dbReference>
<comment type="caution">
    <text evidence="4">The sequence shown here is derived from an EMBL/GenBank/DDBJ whole genome shotgun (WGS) entry which is preliminary data.</text>
</comment>
<organism evidence="4 5">
    <name type="scientific">Litoribacillus peritrichatus</name>
    <dbReference type="NCBI Taxonomy" id="718191"/>
    <lineage>
        <taxon>Bacteria</taxon>
        <taxon>Pseudomonadati</taxon>
        <taxon>Pseudomonadota</taxon>
        <taxon>Gammaproteobacteria</taxon>
        <taxon>Oceanospirillales</taxon>
        <taxon>Oceanospirillaceae</taxon>
        <taxon>Litoribacillus</taxon>
    </lineage>
</organism>
<evidence type="ECO:0000256" key="1">
    <source>
        <dbReference type="ARBA" id="ARBA00023211"/>
    </source>
</evidence>
<dbReference type="PANTHER" id="PTHR21621">
    <property type="entry name" value="RIBOSOMAL PROTEIN S6 MODIFICATION PROTEIN"/>
    <property type="match status" value="1"/>
</dbReference>